<dbReference type="Proteomes" id="UP000188533">
    <property type="component" value="Unassembled WGS sequence"/>
</dbReference>
<proteinExistence type="predicted"/>
<reference evidence="1 2" key="2">
    <citation type="submission" date="2017-02" db="EMBL/GenBank/DDBJ databases">
        <title>A genome survey and senescence transcriptome analysis in Lentinula edodes.</title>
        <authorList>
            <person name="Sakamoto Y."/>
            <person name="Nakade K."/>
            <person name="Sato S."/>
            <person name="Yoshida Y."/>
            <person name="Miyazaki K."/>
            <person name="Natsume S."/>
            <person name="Konno N."/>
        </authorList>
    </citation>
    <scope>NUCLEOTIDE SEQUENCE [LARGE SCALE GENOMIC DNA]</scope>
    <source>
        <strain evidence="1 2">NBRC 111202</strain>
    </source>
</reference>
<sequence length="463" mass="52986">MEQLALDQIQIPLWTPEFPDIDTDLRKFIWDLKIPRARAPNDHIPDMLLHKLGRFQKNESLRNRLTSLLGTKNHKAFVNTSGSGKTRMILEHLCSRWGIYLTCHEESRVGSSDLMMAISLIEQRLVDIPQPAILQVTTQQLAEFNDTQGVVCTEQQCLQERFNGNSLLPTFKSSSEGKNFRRALEANHQVVTSELLIVILARLAILRQREGRGMHQPPKRAKKSNKKIEWIVQNLSTIETLTPEALYQETHPTLEVYARAVEYQGVLNWNNFFRQLKSVSLENNPKAIHVVQNTYLRFIQSKDLNDQATHQEKRRLILHLGINHKSYTLASAIIQGESSFKLPCGTILNLVQRDFCKAPFPLHTQMYDSAVPLGCSGAIVDEAHGFRIVLETESVLFYTGDHSKFIFESIKLVVIRGVGMTPPTADSKAFYSWLAEVIEFGCYYRRNQRHLGKVFTYKLVKDT</sequence>
<evidence type="ECO:0000313" key="1">
    <source>
        <dbReference type="EMBL" id="GAW03906.1"/>
    </source>
</evidence>
<organism evidence="1 2">
    <name type="scientific">Lentinula edodes</name>
    <name type="common">Shiitake mushroom</name>
    <name type="synonym">Lentinus edodes</name>
    <dbReference type="NCBI Taxonomy" id="5353"/>
    <lineage>
        <taxon>Eukaryota</taxon>
        <taxon>Fungi</taxon>
        <taxon>Dikarya</taxon>
        <taxon>Basidiomycota</taxon>
        <taxon>Agaricomycotina</taxon>
        <taxon>Agaricomycetes</taxon>
        <taxon>Agaricomycetidae</taxon>
        <taxon>Agaricales</taxon>
        <taxon>Marasmiineae</taxon>
        <taxon>Omphalotaceae</taxon>
        <taxon>Lentinula</taxon>
    </lineage>
</organism>
<dbReference type="AlphaFoldDB" id="A0A1Q3E9L9"/>
<dbReference type="EMBL" id="BDGU01000165">
    <property type="protein sequence ID" value="GAW03906.1"/>
    <property type="molecule type" value="Genomic_DNA"/>
</dbReference>
<comment type="caution">
    <text evidence="1">The sequence shown here is derived from an EMBL/GenBank/DDBJ whole genome shotgun (WGS) entry which is preliminary data.</text>
</comment>
<evidence type="ECO:0000313" key="2">
    <source>
        <dbReference type="Proteomes" id="UP000188533"/>
    </source>
</evidence>
<keyword evidence="2" id="KW-1185">Reference proteome</keyword>
<reference evidence="1 2" key="1">
    <citation type="submission" date="2016-08" db="EMBL/GenBank/DDBJ databases">
        <authorList>
            <consortium name="Lentinula edodes genome sequencing consortium"/>
            <person name="Sakamoto Y."/>
            <person name="Nakade K."/>
            <person name="Sato S."/>
            <person name="Yoshida Y."/>
            <person name="Miyazaki K."/>
            <person name="Natsume S."/>
            <person name="Konno N."/>
        </authorList>
    </citation>
    <scope>NUCLEOTIDE SEQUENCE [LARGE SCALE GENOMIC DNA]</scope>
    <source>
        <strain evidence="1 2">NBRC 111202</strain>
    </source>
</reference>
<gene>
    <name evidence="1" type="ORF">LENED_005660</name>
</gene>
<accession>A0A1Q3E9L9</accession>
<name>A0A1Q3E9L9_LENED</name>
<protein>
    <submittedName>
        <fullName evidence="1">Uncharacterized protein</fullName>
    </submittedName>
</protein>